<accession>A0A1D2QTQ9</accession>
<dbReference type="SUPFAM" id="SSF89392">
    <property type="entry name" value="Prokaryotic lipoproteins and lipoprotein localization factors"/>
    <property type="match status" value="1"/>
</dbReference>
<dbReference type="Pfam" id="PF03548">
    <property type="entry name" value="LolA"/>
    <property type="match status" value="1"/>
</dbReference>
<keyword evidence="6 10" id="KW-0732">Signal</keyword>
<comment type="caution">
    <text evidence="11">The sequence shown here is derived from an EMBL/GenBank/DDBJ whole genome shotgun (WGS) entry which is preliminary data.</text>
</comment>
<evidence type="ECO:0000256" key="8">
    <source>
        <dbReference type="ARBA" id="ARBA00022927"/>
    </source>
</evidence>
<keyword evidence="9 10" id="KW-0143">Chaperone</keyword>
<keyword evidence="5 10" id="KW-0813">Transport</keyword>
<dbReference type="Gene3D" id="2.50.20.10">
    <property type="entry name" value="Lipoprotein localisation LolA/LolB/LppX"/>
    <property type="match status" value="1"/>
</dbReference>
<feature type="signal peptide" evidence="10">
    <location>
        <begin position="1"/>
        <end position="20"/>
    </location>
</feature>
<dbReference type="InterPro" id="IPR018323">
    <property type="entry name" value="OM_lipoprot_carrier_LolA_Pbac"/>
</dbReference>
<evidence type="ECO:0000313" key="11">
    <source>
        <dbReference type="EMBL" id="ODS24966.1"/>
    </source>
</evidence>
<evidence type="ECO:0000256" key="10">
    <source>
        <dbReference type="HAMAP-Rule" id="MF_00240"/>
    </source>
</evidence>
<dbReference type="STRING" id="62101.AB835_00895"/>
<dbReference type="EMBL" id="MDLC01000003">
    <property type="protein sequence ID" value="ODS24966.1"/>
    <property type="molecule type" value="Genomic_DNA"/>
</dbReference>
<sequence precursor="true">MKLLLMVAVSTLLSSFEVRAGSDAHRLAEKLSALETFVGQFRQSLVDDQGEAIQEDSTGDFWLKRPGYFYWQTKEPFPQLLVSNLKTVWLYDADLEQVTIRDYDERLSRTPALLLSGDVEKITHHYQVSQLDESSYRLIPKDAQELFTELTVYFDNDRLSKMTLLDSLAQLTTFTFIDGIYNTAIDDGRFEFIPPEGTDIVVDH</sequence>
<dbReference type="GO" id="GO:0030288">
    <property type="term" value="C:outer membrane-bounded periplasmic space"/>
    <property type="evidence" value="ECO:0007669"/>
    <property type="project" value="TreeGrafter"/>
</dbReference>
<evidence type="ECO:0000313" key="12">
    <source>
        <dbReference type="Proteomes" id="UP000242502"/>
    </source>
</evidence>
<comment type="subcellular location">
    <subcellularLocation>
        <location evidence="1 10">Periplasm</location>
    </subcellularLocation>
</comment>
<dbReference type="PANTHER" id="PTHR35869">
    <property type="entry name" value="OUTER-MEMBRANE LIPOPROTEIN CARRIER PROTEIN"/>
    <property type="match status" value="1"/>
</dbReference>
<evidence type="ECO:0000256" key="3">
    <source>
        <dbReference type="ARBA" id="ARBA00011245"/>
    </source>
</evidence>
<gene>
    <name evidence="10" type="primary">lolA</name>
    <name evidence="11" type="ORF">AB835_00895</name>
</gene>
<dbReference type="PANTHER" id="PTHR35869:SF1">
    <property type="entry name" value="OUTER-MEMBRANE LIPOPROTEIN CARRIER PROTEIN"/>
    <property type="match status" value="1"/>
</dbReference>
<reference evidence="11 12" key="1">
    <citation type="journal article" date="2016" name="Appl. Environ. Microbiol.">
        <title>Lack of Overt Genome Reduction in the Bryostatin-Producing Bryozoan Symbiont "Candidatus Endobugula sertula".</title>
        <authorList>
            <person name="Miller I.J."/>
            <person name="Vanee N."/>
            <person name="Fong S.S."/>
            <person name="Lim-Fong G.E."/>
            <person name="Kwan J.C."/>
        </authorList>
    </citation>
    <scope>NUCLEOTIDE SEQUENCE [LARGE SCALE GENOMIC DNA]</scope>
    <source>
        <strain evidence="11">AB1-4</strain>
    </source>
</reference>
<dbReference type="InterPro" id="IPR004564">
    <property type="entry name" value="OM_lipoprot_carrier_LolA-like"/>
</dbReference>
<name>A0A1D2QTQ9_9GAMM</name>
<dbReference type="GO" id="GO:0044874">
    <property type="term" value="P:lipoprotein localization to outer membrane"/>
    <property type="evidence" value="ECO:0007669"/>
    <property type="project" value="UniProtKB-UniRule"/>
</dbReference>
<dbReference type="CDD" id="cd16325">
    <property type="entry name" value="LolA"/>
    <property type="match status" value="1"/>
</dbReference>
<keyword evidence="7 10" id="KW-0574">Periplasm</keyword>
<evidence type="ECO:0000256" key="1">
    <source>
        <dbReference type="ARBA" id="ARBA00004418"/>
    </source>
</evidence>
<dbReference type="GO" id="GO:0042953">
    <property type="term" value="P:lipoprotein transport"/>
    <property type="evidence" value="ECO:0007669"/>
    <property type="project" value="InterPro"/>
</dbReference>
<comment type="function">
    <text evidence="10">Participates in the translocation of lipoproteins from the inner membrane to the outer membrane. Only forms a complex with a lipoprotein if the residue after the N-terminal Cys is not an aspartate (The Asp acts as a targeting signal to indicate that the lipoprotein should stay in the inner membrane).</text>
</comment>
<evidence type="ECO:0000256" key="7">
    <source>
        <dbReference type="ARBA" id="ARBA00022764"/>
    </source>
</evidence>
<comment type="similarity">
    <text evidence="2 10">Belongs to the LolA family.</text>
</comment>
<dbReference type="Proteomes" id="UP000242502">
    <property type="component" value="Unassembled WGS sequence"/>
</dbReference>
<organism evidence="11 12">
    <name type="scientific">Candidatus Endobugula sertula</name>
    <name type="common">Bugula neritina bacterial symbiont</name>
    <dbReference type="NCBI Taxonomy" id="62101"/>
    <lineage>
        <taxon>Bacteria</taxon>
        <taxon>Pseudomonadati</taxon>
        <taxon>Pseudomonadota</taxon>
        <taxon>Gammaproteobacteria</taxon>
        <taxon>Cellvibrionales</taxon>
        <taxon>Cellvibrionaceae</taxon>
        <taxon>Candidatus Endobugula</taxon>
    </lineage>
</organism>
<evidence type="ECO:0000256" key="9">
    <source>
        <dbReference type="ARBA" id="ARBA00023186"/>
    </source>
</evidence>
<keyword evidence="8 10" id="KW-0653">Protein transport</keyword>
<evidence type="ECO:0000256" key="5">
    <source>
        <dbReference type="ARBA" id="ARBA00022448"/>
    </source>
</evidence>
<dbReference type="HAMAP" id="MF_00240">
    <property type="entry name" value="LolA"/>
    <property type="match status" value="1"/>
</dbReference>
<feature type="chain" id="PRO_5009006182" description="Outer-membrane lipoprotein carrier protein" evidence="10">
    <location>
        <begin position="21"/>
        <end position="204"/>
    </location>
</feature>
<comment type="subunit">
    <text evidence="3 10">Monomer.</text>
</comment>
<evidence type="ECO:0000256" key="6">
    <source>
        <dbReference type="ARBA" id="ARBA00022729"/>
    </source>
</evidence>
<keyword evidence="11" id="KW-0449">Lipoprotein</keyword>
<protein>
    <recommendedName>
        <fullName evidence="4 10">Outer-membrane lipoprotein carrier protein</fullName>
    </recommendedName>
</protein>
<dbReference type="InterPro" id="IPR029046">
    <property type="entry name" value="LolA/LolB/LppX"/>
</dbReference>
<dbReference type="AlphaFoldDB" id="A0A1D2QTQ9"/>
<proteinExistence type="inferred from homology"/>
<dbReference type="NCBIfam" id="TIGR00547">
    <property type="entry name" value="lolA"/>
    <property type="match status" value="1"/>
</dbReference>
<evidence type="ECO:0000256" key="4">
    <source>
        <dbReference type="ARBA" id="ARBA00014035"/>
    </source>
</evidence>
<evidence type="ECO:0000256" key="2">
    <source>
        <dbReference type="ARBA" id="ARBA00007615"/>
    </source>
</evidence>